<dbReference type="GO" id="GO:0008839">
    <property type="term" value="F:4-hydroxy-tetrahydrodipicolinate reductase"/>
    <property type="evidence" value="ECO:0007669"/>
    <property type="project" value="UniProtKB-UniRule"/>
</dbReference>
<dbReference type="PIRSF" id="PIRSF000161">
    <property type="entry name" value="DHPR"/>
    <property type="match status" value="1"/>
</dbReference>
<comment type="caution">
    <text evidence="9">Lacks conserved residue(s) required for the propagation of feature annotation.</text>
</comment>
<keyword evidence="14" id="KW-1185">Reference proteome</keyword>
<protein>
    <recommendedName>
        <fullName evidence="9 10">4-hydroxy-tetrahydrodipicolinate reductase</fullName>
        <shortName evidence="9">HTPA reductase</shortName>
        <ecNumber evidence="9 10">1.17.1.8</ecNumber>
    </recommendedName>
</protein>
<dbReference type="CDD" id="cd02274">
    <property type="entry name" value="DHDPR_N"/>
    <property type="match status" value="1"/>
</dbReference>
<dbReference type="Pfam" id="PF01113">
    <property type="entry name" value="DapB_N"/>
    <property type="match status" value="1"/>
</dbReference>
<dbReference type="SUPFAM" id="SSF51735">
    <property type="entry name" value="NAD(P)-binding Rossmann-fold domains"/>
    <property type="match status" value="1"/>
</dbReference>
<evidence type="ECO:0000256" key="5">
    <source>
        <dbReference type="ARBA" id="ARBA00022915"/>
    </source>
</evidence>
<dbReference type="InterPro" id="IPR036291">
    <property type="entry name" value="NAD(P)-bd_dom_sf"/>
</dbReference>
<dbReference type="NCBIfam" id="TIGR00036">
    <property type="entry name" value="dapB"/>
    <property type="match status" value="1"/>
</dbReference>
<keyword evidence="8 9" id="KW-0457">Lysine biosynthesis</keyword>
<dbReference type="GO" id="GO:0051287">
    <property type="term" value="F:NAD binding"/>
    <property type="evidence" value="ECO:0007669"/>
    <property type="project" value="UniProtKB-UniRule"/>
</dbReference>
<proteinExistence type="inferred from homology"/>
<dbReference type="Pfam" id="PF05173">
    <property type="entry name" value="DapB_C"/>
    <property type="match status" value="1"/>
</dbReference>
<keyword evidence="5 9" id="KW-0220">Diaminopimelate biosynthesis</keyword>
<dbReference type="Proteomes" id="UP000273326">
    <property type="component" value="Chromosome"/>
</dbReference>
<dbReference type="EC" id="1.17.1.8" evidence="9 10"/>
<keyword evidence="7 9" id="KW-0520">NAD</keyword>
<keyword evidence="2 9" id="KW-0963">Cytoplasm</keyword>
<evidence type="ECO:0000256" key="4">
    <source>
        <dbReference type="ARBA" id="ARBA00022857"/>
    </source>
</evidence>
<feature type="domain" description="Dihydrodipicolinate reductase C-terminal" evidence="12">
    <location>
        <begin position="103"/>
        <end position="234"/>
    </location>
</feature>
<keyword evidence="4 9" id="KW-0521">NADP</keyword>
<dbReference type="HAMAP" id="MF_00102">
    <property type="entry name" value="DapB"/>
    <property type="match status" value="1"/>
</dbReference>
<feature type="binding site" evidence="9">
    <location>
        <begin position="97"/>
        <end position="100"/>
    </location>
    <ligand>
        <name>NAD(+)</name>
        <dbReference type="ChEBI" id="CHEBI:57540"/>
    </ligand>
</feature>
<feature type="binding site" evidence="9">
    <location>
        <begin position="73"/>
        <end position="75"/>
    </location>
    <ligand>
        <name>NAD(+)</name>
        <dbReference type="ChEBI" id="CHEBI:57540"/>
    </ligand>
</feature>
<dbReference type="FunFam" id="3.30.360.10:FF:000009">
    <property type="entry name" value="4-hydroxy-tetrahydrodipicolinate reductase"/>
    <property type="match status" value="1"/>
</dbReference>
<dbReference type="InterPro" id="IPR022663">
    <property type="entry name" value="DapB_C"/>
</dbReference>
<feature type="binding site" evidence="9">
    <location>
        <begin position="140"/>
        <end position="141"/>
    </location>
    <ligand>
        <name>(S)-2,3,4,5-tetrahydrodipicolinate</name>
        <dbReference type="ChEBI" id="CHEBI:16845"/>
    </ligand>
</feature>
<dbReference type="PROSITE" id="PS01298">
    <property type="entry name" value="DAPB"/>
    <property type="match status" value="1"/>
</dbReference>
<dbReference type="GO" id="GO:0016726">
    <property type="term" value="F:oxidoreductase activity, acting on CH or CH2 groups, NAD or NADP as acceptor"/>
    <property type="evidence" value="ECO:0007669"/>
    <property type="project" value="UniProtKB-UniRule"/>
</dbReference>
<evidence type="ECO:0000256" key="7">
    <source>
        <dbReference type="ARBA" id="ARBA00023027"/>
    </source>
</evidence>
<dbReference type="SUPFAM" id="SSF55347">
    <property type="entry name" value="Glyceraldehyde-3-phosphate dehydrogenase-like, C-terminal domain"/>
    <property type="match status" value="1"/>
</dbReference>
<feature type="active site" description="Proton donor/acceptor" evidence="9">
    <location>
        <position position="130"/>
    </location>
</feature>
<reference evidence="14" key="1">
    <citation type="submission" date="2018-12" db="EMBL/GenBank/DDBJ databases">
        <title>Complete genome sequencing of Jeotgalibaca sp. H21T32.</title>
        <authorList>
            <person name="Bae J.-W."/>
            <person name="Lee S.-Y."/>
        </authorList>
    </citation>
    <scope>NUCLEOTIDE SEQUENCE [LARGE SCALE GENOMIC DNA]</scope>
    <source>
        <strain evidence="14">H21T32</strain>
    </source>
</reference>
<dbReference type="PANTHER" id="PTHR20836:SF7">
    <property type="entry name" value="4-HYDROXY-TETRAHYDRODIPICOLINATE REDUCTASE"/>
    <property type="match status" value="1"/>
</dbReference>
<organism evidence="13 14">
    <name type="scientific">Jeotgalibaca ciconiae</name>
    <dbReference type="NCBI Taxonomy" id="2496265"/>
    <lineage>
        <taxon>Bacteria</taxon>
        <taxon>Bacillati</taxon>
        <taxon>Bacillota</taxon>
        <taxon>Bacilli</taxon>
        <taxon>Lactobacillales</taxon>
        <taxon>Carnobacteriaceae</taxon>
        <taxon>Jeotgalibaca</taxon>
    </lineage>
</organism>
<evidence type="ECO:0000313" key="13">
    <source>
        <dbReference type="EMBL" id="AZP03928.1"/>
    </source>
</evidence>
<comment type="subunit">
    <text evidence="9">Homotetramer.</text>
</comment>
<keyword evidence="6 9" id="KW-0560">Oxidoreductase</keyword>
<dbReference type="EMBL" id="CP034465">
    <property type="protein sequence ID" value="AZP03928.1"/>
    <property type="molecule type" value="Genomic_DNA"/>
</dbReference>
<feature type="domain" description="Dihydrodipicolinate reductase N-terminal" evidence="11">
    <location>
        <begin position="3"/>
        <end position="100"/>
    </location>
</feature>
<comment type="catalytic activity">
    <reaction evidence="9">
        <text>(S)-2,3,4,5-tetrahydrodipicolinate + NADP(+) + H2O = (2S,4S)-4-hydroxy-2,3,4,5-tetrahydrodipicolinate + NADPH + H(+)</text>
        <dbReference type="Rhea" id="RHEA:35331"/>
        <dbReference type="ChEBI" id="CHEBI:15377"/>
        <dbReference type="ChEBI" id="CHEBI:15378"/>
        <dbReference type="ChEBI" id="CHEBI:16845"/>
        <dbReference type="ChEBI" id="CHEBI:57783"/>
        <dbReference type="ChEBI" id="CHEBI:58349"/>
        <dbReference type="ChEBI" id="CHEBI:67139"/>
        <dbReference type="EC" id="1.17.1.8"/>
    </reaction>
</comment>
<comment type="function">
    <text evidence="9">Catalyzes the conversion of 4-hydroxy-tetrahydrodipicolinate (HTPA) to tetrahydrodipicolinate.</text>
</comment>
<evidence type="ECO:0000256" key="2">
    <source>
        <dbReference type="ARBA" id="ARBA00022490"/>
    </source>
</evidence>
<evidence type="ECO:0000256" key="10">
    <source>
        <dbReference type="NCBIfam" id="TIGR00036"/>
    </source>
</evidence>
<name>A0A3Q9BJS7_9LACT</name>
<dbReference type="OrthoDB" id="9790352at2"/>
<dbReference type="PANTHER" id="PTHR20836">
    <property type="entry name" value="DIHYDRODIPICOLINATE REDUCTASE"/>
    <property type="match status" value="1"/>
</dbReference>
<comment type="pathway">
    <text evidence="9">Amino-acid biosynthesis; L-lysine biosynthesis via DAP pathway; (S)-tetrahydrodipicolinate from L-aspartate: step 4/4.</text>
</comment>
<evidence type="ECO:0000256" key="6">
    <source>
        <dbReference type="ARBA" id="ARBA00023002"/>
    </source>
</evidence>
<comment type="caution">
    <text evidence="9">Was originally thought to be a dihydrodipicolinate reductase (DHDPR), catalyzing the conversion of dihydrodipicolinate to tetrahydrodipicolinate. However, it was shown in E.coli that the substrate of the enzymatic reaction is not dihydrodipicolinate (DHDP) but in fact (2S,4S)-4-hydroxy-2,3,4,5-tetrahydrodipicolinic acid (HTPA), the product released by the DapA-catalyzed reaction.</text>
</comment>
<dbReference type="UniPathway" id="UPA00034">
    <property type="reaction ID" value="UER00018"/>
</dbReference>
<dbReference type="InterPro" id="IPR022664">
    <property type="entry name" value="DapB_N_CS"/>
</dbReference>
<evidence type="ECO:0000256" key="3">
    <source>
        <dbReference type="ARBA" id="ARBA00022605"/>
    </source>
</evidence>
<dbReference type="KEGG" id="jeh:EJN90_04160"/>
<accession>A0A3Q9BJS7</accession>
<dbReference type="Gene3D" id="3.30.360.10">
    <property type="entry name" value="Dihydrodipicolinate Reductase, domain 2"/>
    <property type="match status" value="1"/>
</dbReference>
<comment type="subcellular location">
    <subcellularLocation>
        <location evidence="9">Cytoplasm</location>
    </subcellularLocation>
</comment>
<dbReference type="GO" id="GO:0019877">
    <property type="term" value="P:diaminopimelate biosynthetic process"/>
    <property type="evidence" value="ECO:0007669"/>
    <property type="project" value="UniProtKB-UniRule"/>
</dbReference>
<comment type="catalytic activity">
    <reaction evidence="9">
        <text>(S)-2,3,4,5-tetrahydrodipicolinate + NAD(+) + H2O = (2S,4S)-4-hydroxy-2,3,4,5-tetrahydrodipicolinate + NADH + H(+)</text>
        <dbReference type="Rhea" id="RHEA:35323"/>
        <dbReference type="ChEBI" id="CHEBI:15377"/>
        <dbReference type="ChEBI" id="CHEBI:15378"/>
        <dbReference type="ChEBI" id="CHEBI:16845"/>
        <dbReference type="ChEBI" id="CHEBI:57540"/>
        <dbReference type="ChEBI" id="CHEBI:57945"/>
        <dbReference type="ChEBI" id="CHEBI:67139"/>
        <dbReference type="EC" id="1.17.1.8"/>
    </reaction>
</comment>
<sequence length="237" mass="26529">MLKIGLVGYGAMGKVVEESIQVDDELAIFAPEYDSSLADYQEKVDVLLDFSNPANLDTIIEYATTHKVPVVIATTGYSEEQEERINQLSKEVPVLLSANYSLGVILMNRILKDYSPILKDYFDIEIIEKHHRWKEDAPSGTAKMFANTINETLNYDFVYGREGVAKRTDKEIGVHAVRGGSIVGEHEVLFAGQDEVLTIKHQAFSKKIFAVGALNGARWLSDQKVGFYDMNDVLFES</sequence>
<gene>
    <name evidence="9" type="primary">dapB</name>
    <name evidence="13" type="ORF">EJN90_04160</name>
</gene>
<evidence type="ECO:0000313" key="14">
    <source>
        <dbReference type="Proteomes" id="UP000273326"/>
    </source>
</evidence>
<evidence type="ECO:0000259" key="12">
    <source>
        <dbReference type="Pfam" id="PF05173"/>
    </source>
</evidence>
<feature type="binding site" evidence="9">
    <location>
        <position position="131"/>
    </location>
    <ligand>
        <name>(S)-2,3,4,5-tetrahydrodipicolinate</name>
        <dbReference type="ChEBI" id="CHEBI:16845"/>
    </ligand>
</feature>
<keyword evidence="3 9" id="KW-0028">Amino-acid biosynthesis</keyword>
<dbReference type="GO" id="GO:0050661">
    <property type="term" value="F:NADP binding"/>
    <property type="evidence" value="ECO:0007669"/>
    <property type="project" value="UniProtKB-UniRule"/>
</dbReference>
<evidence type="ECO:0000256" key="8">
    <source>
        <dbReference type="ARBA" id="ARBA00023154"/>
    </source>
</evidence>
<evidence type="ECO:0000259" key="11">
    <source>
        <dbReference type="Pfam" id="PF01113"/>
    </source>
</evidence>
<evidence type="ECO:0000256" key="1">
    <source>
        <dbReference type="ARBA" id="ARBA00006642"/>
    </source>
</evidence>
<dbReference type="InterPro" id="IPR000846">
    <property type="entry name" value="DapB_N"/>
</dbReference>
<feature type="active site" description="Proton donor" evidence="9">
    <location>
        <position position="134"/>
    </location>
</feature>
<dbReference type="Gene3D" id="3.40.50.720">
    <property type="entry name" value="NAD(P)-binding Rossmann-like Domain"/>
    <property type="match status" value="1"/>
</dbReference>
<dbReference type="InterPro" id="IPR023940">
    <property type="entry name" value="DHDPR_bac"/>
</dbReference>
<dbReference type="GO" id="GO:0005829">
    <property type="term" value="C:cytosol"/>
    <property type="evidence" value="ECO:0007669"/>
    <property type="project" value="TreeGrafter"/>
</dbReference>
<evidence type="ECO:0000256" key="9">
    <source>
        <dbReference type="HAMAP-Rule" id="MF_00102"/>
    </source>
</evidence>
<dbReference type="GO" id="GO:0009089">
    <property type="term" value="P:lysine biosynthetic process via diaminopimelate"/>
    <property type="evidence" value="ECO:0007669"/>
    <property type="project" value="UniProtKB-UniRule"/>
</dbReference>
<dbReference type="AlphaFoldDB" id="A0A3Q9BJS7"/>
<comment type="similarity">
    <text evidence="1 9">Belongs to the DapB family.</text>
</comment>